<dbReference type="AlphaFoldDB" id="A0A2T4JAD6"/>
<comment type="caution">
    <text evidence="14">The sequence shown here is derived from an EMBL/GenBank/DDBJ whole genome shotgun (WGS) entry which is preliminary data.</text>
</comment>
<protein>
    <recommendedName>
        <fullName evidence="4">Flagellar motor switch protein FliG</fullName>
    </recommendedName>
</protein>
<keyword evidence="15" id="KW-1185">Reference proteome</keyword>
<evidence type="ECO:0000256" key="4">
    <source>
        <dbReference type="ARBA" id="ARBA00021870"/>
    </source>
</evidence>
<evidence type="ECO:0000256" key="5">
    <source>
        <dbReference type="ARBA" id="ARBA00022475"/>
    </source>
</evidence>
<keyword evidence="5" id="KW-1003">Cell membrane</keyword>
<dbReference type="Pfam" id="PF01706">
    <property type="entry name" value="FliG_C"/>
    <property type="match status" value="1"/>
</dbReference>
<reference evidence="14 15" key="1">
    <citation type="submission" date="2018-03" db="EMBL/GenBank/DDBJ databases">
        <title>Rhodobacter blasticus.</title>
        <authorList>
            <person name="Meyer T.E."/>
            <person name="Miller S."/>
            <person name="Lodha T."/>
            <person name="Gandham S."/>
            <person name="Chintalapati S."/>
            <person name="Chintalapati V.R."/>
        </authorList>
    </citation>
    <scope>NUCLEOTIDE SEQUENCE [LARGE SCALE GENOMIC DNA]</scope>
    <source>
        <strain evidence="14 15">DSM 2131</strain>
    </source>
</reference>
<keyword evidence="14" id="KW-0969">Cilium</keyword>
<dbReference type="PANTHER" id="PTHR30534:SF0">
    <property type="entry name" value="FLAGELLAR MOTOR SWITCH PROTEIN FLIG"/>
    <property type="match status" value="1"/>
</dbReference>
<dbReference type="PRINTS" id="PR00954">
    <property type="entry name" value="FLGMOTORFLIG"/>
</dbReference>
<dbReference type="InterPro" id="IPR032779">
    <property type="entry name" value="FliG_M"/>
</dbReference>
<dbReference type="EMBL" id="PZKE01000006">
    <property type="protein sequence ID" value="PTE14823.1"/>
    <property type="molecule type" value="Genomic_DNA"/>
</dbReference>
<evidence type="ECO:0000259" key="12">
    <source>
        <dbReference type="Pfam" id="PF14841"/>
    </source>
</evidence>
<evidence type="ECO:0000313" key="15">
    <source>
        <dbReference type="Proteomes" id="UP000241362"/>
    </source>
</evidence>
<comment type="function">
    <text evidence="10">FliG is one of three proteins (FliG, FliN, FliM) that forms the rotor-mounted switch complex (C ring), located at the base of the basal body. This complex interacts with the CheY and CheZ chemotaxis proteins, in addition to contacting components of the motor that determine the direction of flagellar rotation.</text>
</comment>
<feature type="domain" description="Flagellar motor switch protein FliG N-terminal" evidence="13">
    <location>
        <begin position="28"/>
        <end position="130"/>
    </location>
</feature>
<accession>A0A2T4JAD6</accession>
<evidence type="ECO:0000256" key="1">
    <source>
        <dbReference type="ARBA" id="ARBA00004117"/>
    </source>
</evidence>
<keyword evidence="8" id="KW-0472">Membrane</keyword>
<sequence>MAANGLPLARITPAQRAVTLDDGPRRMLTPREKAAVIVRYLLGEGTALPLTQLPDPMQAALAEQMGAMRLVDRQTLDQVVQDFMAELDQVGLAFPGGLEGALSVMDGHISQTAASRLRRKAGVSAKGDPWERLVGLPAEKLVPVIEDEAVEVAAVILSKLPVPRAAEILGRLPGEKARRIAYAVSLTGNTDPETVRRIGLAVLGQMDSQPPRAFDRDPVERVGAILNISAAATREAVLQGLEDADAGFAEQVRRAIFTWPHVPARISPRDIPKIIRIVDQAQLVTAIAFAQGRPEFEATGEFILTNISQRMAQGIREEVATRGRIKEKDGEEAMNAIIGAIRTLEASGEVVMIQPEED</sequence>
<dbReference type="GO" id="GO:0005886">
    <property type="term" value="C:plasma membrane"/>
    <property type="evidence" value="ECO:0007669"/>
    <property type="project" value="UniProtKB-SubCell"/>
</dbReference>
<keyword evidence="9" id="KW-0975">Bacterial flagellum</keyword>
<dbReference type="InterPro" id="IPR011002">
    <property type="entry name" value="FliG_a-hlx"/>
</dbReference>
<dbReference type="Pfam" id="PF14841">
    <property type="entry name" value="FliG_M"/>
    <property type="match status" value="1"/>
</dbReference>
<evidence type="ECO:0000256" key="9">
    <source>
        <dbReference type="ARBA" id="ARBA00023143"/>
    </source>
</evidence>
<dbReference type="Proteomes" id="UP000241362">
    <property type="component" value="Unassembled WGS sequence"/>
</dbReference>
<dbReference type="PANTHER" id="PTHR30534">
    <property type="entry name" value="FLAGELLAR MOTOR SWITCH PROTEIN FLIG"/>
    <property type="match status" value="1"/>
</dbReference>
<keyword evidence="7" id="KW-0283">Flagellar rotation</keyword>
<dbReference type="Pfam" id="PF14842">
    <property type="entry name" value="FliG_N"/>
    <property type="match status" value="1"/>
</dbReference>
<evidence type="ECO:0000256" key="7">
    <source>
        <dbReference type="ARBA" id="ARBA00022779"/>
    </source>
</evidence>
<keyword evidence="6" id="KW-0145">Chemotaxis</keyword>
<feature type="domain" description="Flagellar motor switch protein FliG C-terminal" evidence="11">
    <location>
        <begin position="240"/>
        <end position="352"/>
    </location>
</feature>
<evidence type="ECO:0000256" key="10">
    <source>
        <dbReference type="ARBA" id="ARBA00025598"/>
    </source>
</evidence>
<feature type="domain" description="Flagellar motor switch protein FliG middle" evidence="12">
    <location>
        <begin position="139"/>
        <end position="208"/>
    </location>
</feature>
<evidence type="ECO:0000256" key="8">
    <source>
        <dbReference type="ARBA" id="ARBA00023136"/>
    </source>
</evidence>
<evidence type="ECO:0000256" key="6">
    <source>
        <dbReference type="ARBA" id="ARBA00022500"/>
    </source>
</evidence>
<proteinExistence type="inferred from homology"/>
<dbReference type="RefSeq" id="WP_107673076.1">
    <property type="nucleotide sequence ID" value="NZ_PZKE01000006.1"/>
</dbReference>
<comment type="similarity">
    <text evidence="3">Belongs to the FliG family.</text>
</comment>
<evidence type="ECO:0000256" key="2">
    <source>
        <dbReference type="ARBA" id="ARBA00004413"/>
    </source>
</evidence>
<comment type="subcellular location">
    <subcellularLocation>
        <location evidence="1">Bacterial flagellum basal body</location>
    </subcellularLocation>
    <subcellularLocation>
        <location evidence="2">Cell membrane</location>
        <topology evidence="2">Peripheral membrane protein</topology>
        <orientation evidence="2">Cytoplasmic side</orientation>
    </subcellularLocation>
</comment>
<dbReference type="SUPFAM" id="SSF48029">
    <property type="entry name" value="FliG"/>
    <property type="match status" value="2"/>
</dbReference>
<name>A0A2T4JAD6_FUSBL</name>
<dbReference type="GO" id="GO:0009425">
    <property type="term" value="C:bacterial-type flagellum basal body"/>
    <property type="evidence" value="ECO:0007669"/>
    <property type="project" value="UniProtKB-SubCell"/>
</dbReference>
<dbReference type="GO" id="GO:0071973">
    <property type="term" value="P:bacterial-type flagellum-dependent cell motility"/>
    <property type="evidence" value="ECO:0007669"/>
    <property type="project" value="InterPro"/>
</dbReference>
<dbReference type="Gene3D" id="1.10.220.30">
    <property type="match status" value="3"/>
</dbReference>
<dbReference type="InterPro" id="IPR023087">
    <property type="entry name" value="Flg_Motor_Flig_C"/>
</dbReference>
<organism evidence="14 15">
    <name type="scientific">Fuscovulum blasticum DSM 2131</name>
    <dbReference type="NCBI Taxonomy" id="1188250"/>
    <lineage>
        <taxon>Bacteria</taxon>
        <taxon>Pseudomonadati</taxon>
        <taxon>Pseudomonadota</taxon>
        <taxon>Alphaproteobacteria</taxon>
        <taxon>Rhodobacterales</taxon>
        <taxon>Paracoccaceae</taxon>
        <taxon>Pseudogemmobacter</taxon>
    </lineage>
</organism>
<evidence type="ECO:0000313" key="14">
    <source>
        <dbReference type="EMBL" id="PTE14823.1"/>
    </source>
</evidence>
<dbReference type="GO" id="GO:0003774">
    <property type="term" value="F:cytoskeletal motor activity"/>
    <property type="evidence" value="ECO:0007669"/>
    <property type="project" value="InterPro"/>
</dbReference>
<evidence type="ECO:0000259" key="13">
    <source>
        <dbReference type="Pfam" id="PF14842"/>
    </source>
</evidence>
<evidence type="ECO:0000256" key="3">
    <source>
        <dbReference type="ARBA" id="ARBA00010299"/>
    </source>
</evidence>
<dbReference type="GO" id="GO:0006935">
    <property type="term" value="P:chemotaxis"/>
    <property type="evidence" value="ECO:0007669"/>
    <property type="project" value="UniProtKB-KW"/>
</dbReference>
<keyword evidence="14" id="KW-0282">Flagellum</keyword>
<evidence type="ECO:0000259" key="11">
    <source>
        <dbReference type="Pfam" id="PF01706"/>
    </source>
</evidence>
<keyword evidence="14" id="KW-0966">Cell projection</keyword>
<gene>
    <name evidence="14" type="ORF">C5F44_08480</name>
</gene>
<dbReference type="InterPro" id="IPR000090">
    <property type="entry name" value="Flg_Motor_Flig"/>
</dbReference>
<dbReference type="InterPro" id="IPR028263">
    <property type="entry name" value="FliG_N"/>
</dbReference>